<dbReference type="PANTHER" id="PTHR43685:SF11">
    <property type="entry name" value="GLYCOSYLTRANSFERASE TAGX-RELATED"/>
    <property type="match status" value="1"/>
</dbReference>
<evidence type="ECO:0000259" key="1">
    <source>
        <dbReference type="Pfam" id="PF00535"/>
    </source>
</evidence>
<dbReference type="Pfam" id="PF00535">
    <property type="entry name" value="Glycos_transf_2"/>
    <property type="match status" value="1"/>
</dbReference>
<dbReference type="InterPro" id="IPR001173">
    <property type="entry name" value="Glyco_trans_2-like"/>
</dbReference>
<comment type="caution">
    <text evidence="2">The sequence shown here is derived from an EMBL/GenBank/DDBJ whole genome shotgun (WGS) entry which is preliminary data.</text>
</comment>
<gene>
    <name evidence="2" type="ORF">DB43_FG00030</name>
</gene>
<dbReference type="Gene3D" id="3.90.550.10">
    <property type="entry name" value="Spore Coat Polysaccharide Biosynthesis Protein SpsA, Chain A"/>
    <property type="match status" value="1"/>
</dbReference>
<accession>A0A0C1ENR3</accession>
<dbReference type="InterPro" id="IPR050834">
    <property type="entry name" value="Glycosyltransf_2"/>
</dbReference>
<proteinExistence type="predicted"/>
<dbReference type="SUPFAM" id="SSF53448">
    <property type="entry name" value="Nucleotide-diphospho-sugar transferases"/>
    <property type="match status" value="1"/>
</dbReference>
<dbReference type="EMBL" id="JSAM01000051">
    <property type="protein sequence ID" value="KIA77944.1"/>
    <property type="molecule type" value="Genomic_DNA"/>
</dbReference>
<evidence type="ECO:0000313" key="3">
    <source>
        <dbReference type="Proteomes" id="UP000031307"/>
    </source>
</evidence>
<dbReference type="PATRIC" id="fig|83552.4.peg.833"/>
<dbReference type="RefSeq" id="WP_039376703.1">
    <property type="nucleotide sequence ID" value="NZ_BAWW01000005.1"/>
</dbReference>
<reference evidence="2 3" key="1">
    <citation type="journal article" date="2014" name="Mol. Biol. Evol.">
        <title>Massive expansion of Ubiquitination-related gene families within the Chlamydiae.</title>
        <authorList>
            <person name="Domman D."/>
            <person name="Collingro A."/>
            <person name="Lagkouvardos I."/>
            <person name="Gehre L."/>
            <person name="Weinmaier T."/>
            <person name="Rattei T."/>
            <person name="Subtil A."/>
            <person name="Horn M."/>
        </authorList>
    </citation>
    <scope>NUCLEOTIDE SEQUENCE [LARGE SCALE GENOMIC DNA]</scope>
    <source>
        <strain evidence="2 3">OEW1</strain>
    </source>
</reference>
<sequence>MMKRFKVVVPSFNSVDFIEKTLRSIESQTYKNFDVCVIDDGSTLPKQRDIIRDFCERNQWKFIFHEKNEGALFGLVEAIKGLQCEDDDVIIVIDGDDWLAHDRAFEKIHQIYTDNDVYLTWGQCEIYPPGKTPMKYAQPIPEMIIEQKLYRDIPFVFWHPGTFKYFLWRHLKDIDLRDADGGYFRIMKDKATLYPMLEMAGNKIKFIDETLYTYNLSNPLNDYATTPIEEVERVNQLLKQRPRYATLDFSQR</sequence>
<dbReference type="AlphaFoldDB" id="A0A0C1ENR3"/>
<organism evidence="2 3">
    <name type="scientific">Parachlamydia acanthamoebae</name>
    <dbReference type="NCBI Taxonomy" id="83552"/>
    <lineage>
        <taxon>Bacteria</taxon>
        <taxon>Pseudomonadati</taxon>
        <taxon>Chlamydiota</taxon>
        <taxon>Chlamydiia</taxon>
        <taxon>Parachlamydiales</taxon>
        <taxon>Parachlamydiaceae</taxon>
        <taxon>Parachlamydia</taxon>
    </lineage>
</organism>
<dbReference type="PANTHER" id="PTHR43685">
    <property type="entry name" value="GLYCOSYLTRANSFERASE"/>
    <property type="match status" value="1"/>
</dbReference>
<dbReference type="Proteomes" id="UP000031307">
    <property type="component" value="Unassembled WGS sequence"/>
</dbReference>
<dbReference type="InterPro" id="IPR029044">
    <property type="entry name" value="Nucleotide-diphossugar_trans"/>
</dbReference>
<protein>
    <recommendedName>
        <fullName evidence="1">Glycosyltransferase 2-like domain-containing protein</fullName>
    </recommendedName>
</protein>
<evidence type="ECO:0000313" key="2">
    <source>
        <dbReference type="EMBL" id="KIA77944.1"/>
    </source>
</evidence>
<feature type="domain" description="Glycosyltransferase 2-like" evidence="1">
    <location>
        <begin position="7"/>
        <end position="159"/>
    </location>
</feature>
<name>A0A0C1ENR3_9BACT</name>